<dbReference type="EMBL" id="JAZDRO010000002">
    <property type="protein sequence ID" value="MEE2566033.1"/>
    <property type="molecule type" value="Genomic_DNA"/>
</dbReference>
<evidence type="ECO:0000256" key="10">
    <source>
        <dbReference type="ARBA" id="ARBA00034923"/>
    </source>
</evidence>
<evidence type="ECO:0000313" key="15">
    <source>
        <dbReference type="EMBL" id="MEE2566033.1"/>
    </source>
</evidence>
<dbReference type="PROSITE" id="PS51198">
    <property type="entry name" value="UVRD_HELICASE_ATP_BIND"/>
    <property type="match status" value="1"/>
</dbReference>
<evidence type="ECO:0000256" key="12">
    <source>
        <dbReference type="PROSITE-ProRule" id="PRU00560"/>
    </source>
</evidence>
<dbReference type="CDD" id="cd18807">
    <property type="entry name" value="SF1_C_UvrD"/>
    <property type="match status" value="1"/>
</dbReference>
<reference evidence="15 16" key="1">
    <citation type="submission" date="2024-01" db="EMBL/GenBank/DDBJ databases">
        <title>Hyphobacterium bacterium isolated from marine sediment.</title>
        <authorList>
            <person name="Zhao S."/>
        </authorList>
    </citation>
    <scope>NUCLEOTIDE SEQUENCE [LARGE SCALE GENOMIC DNA]</scope>
    <source>
        <strain evidence="15 16">Y60-23</strain>
    </source>
</reference>
<dbReference type="InterPro" id="IPR027417">
    <property type="entry name" value="P-loop_NTPase"/>
</dbReference>
<evidence type="ECO:0000259" key="14">
    <source>
        <dbReference type="PROSITE" id="PS51217"/>
    </source>
</evidence>
<feature type="domain" description="UvrD-like helicase C-terminal" evidence="14">
    <location>
        <begin position="307"/>
        <end position="574"/>
    </location>
</feature>
<sequence>MTSLPLSQQARPQPPGMRGGATYLDGLNAEQRAAVEAMDGPVLVLAGAGTGKTRVLTTRLGHILATGRARPWEILSVTFTNKAAREMKTRVGALIGEGVEGLPWLGTFHSIAAQILRRHAELVELKSSYTILDTDDQIRLLRQLIQAEGIDEKRWTPRFLAALIDGWKNRGLTPDKLPEDAKWSFADGLGQKLYEAYQARLQILNACDFGDLLLHNLTIFQNHADVLAEYHKKFRYLLVDEYQDTNVAQYLWLRLLARGSNNICCVGDDDQSIYGWRGAEVDNILRFEKDFPGATVIRLERNYRSTANILGAASGLIAANKARLGKTLWTEDDPGEQVQVRGIWDGEAEARFVSEEIENWVSKGRAYSDIAVLVRASWQMRAFEDRFLMLGLPYKVIGGPRFFERQEIRDAHAYFRVVRSIDDDLAFERIVNTPKRGIGQTSVQKLIQTARAANVSMAEAARMIVETDEIRGGARTGLKTLLRDIDRWAHQAETMRHDELAEIVLDESGYTGMWREDKSPQAAGRLDNLKELVRSMGEFDTLEAYLEHVALVSDLDTAGDGEEVSLMTLHAAKGLEFPFVFLPGWEETVFPSQRSLDEGGTSALEEERRLAYVGLTRAREQAVITFTANRMIFGRWQSVLPSRFIDELPPAHVEARSETGYYDGGPGFEGVRERADPFNSSYSSPGWKRFQDAHAQGRKGSQPTLEGKARLIDSGSSASKWKPGDRVFHDKFGYGTVKTADGAKLSVAFDKAGEKKVVDSFVRGEA</sequence>
<dbReference type="EC" id="5.6.2.4" evidence="9"/>
<dbReference type="InterPro" id="IPR014016">
    <property type="entry name" value="UvrD-like_ATP-bd"/>
</dbReference>
<protein>
    <recommendedName>
        <fullName evidence="9">DNA 3'-5' helicase</fullName>
        <ecNumber evidence="9">5.6.2.4</ecNumber>
    </recommendedName>
    <alternativeName>
        <fullName evidence="10">DNA 3'-5' helicase II</fullName>
    </alternativeName>
</protein>
<organism evidence="15 16">
    <name type="scientific">Hyphobacterium marinum</name>
    <dbReference type="NCBI Taxonomy" id="3116574"/>
    <lineage>
        <taxon>Bacteria</taxon>
        <taxon>Pseudomonadati</taxon>
        <taxon>Pseudomonadota</taxon>
        <taxon>Alphaproteobacteria</taxon>
        <taxon>Maricaulales</taxon>
        <taxon>Maricaulaceae</taxon>
        <taxon>Hyphobacterium</taxon>
    </lineage>
</organism>
<dbReference type="Proteomes" id="UP001310692">
    <property type="component" value="Unassembled WGS sequence"/>
</dbReference>
<feature type="binding site" evidence="12">
    <location>
        <begin position="46"/>
        <end position="53"/>
    </location>
    <ligand>
        <name>ATP</name>
        <dbReference type="ChEBI" id="CHEBI:30616"/>
    </ligand>
</feature>
<dbReference type="Pfam" id="PF13361">
    <property type="entry name" value="UvrD_C"/>
    <property type="match status" value="2"/>
</dbReference>
<dbReference type="Gene3D" id="1.10.486.10">
    <property type="entry name" value="PCRA, domain 4"/>
    <property type="match status" value="1"/>
</dbReference>
<evidence type="ECO:0000256" key="2">
    <source>
        <dbReference type="ARBA" id="ARBA00022741"/>
    </source>
</evidence>
<evidence type="ECO:0000256" key="4">
    <source>
        <dbReference type="ARBA" id="ARBA00022806"/>
    </source>
</evidence>
<dbReference type="InterPro" id="IPR013986">
    <property type="entry name" value="DExx_box_DNA_helicase_dom_sf"/>
</dbReference>
<evidence type="ECO:0000259" key="13">
    <source>
        <dbReference type="PROSITE" id="PS51198"/>
    </source>
</evidence>
<evidence type="ECO:0000256" key="5">
    <source>
        <dbReference type="ARBA" id="ARBA00022840"/>
    </source>
</evidence>
<keyword evidence="6" id="KW-0238">DNA-binding</keyword>
<evidence type="ECO:0000256" key="3">
    <source>
        <dbReference type="ARBA" id="ARBA00022801"/>
    </source>
</evidence>
<dbReference type="Gene3D" id="3.40.50.300">
    <property type="entry name" value="P-loop containing nucleotide triphosphate hydrolases"/>
    <property type="match status" value="2"/>
</dbReference>
<keyword evidence="4 12" id="KW-0347">Helicase</keyword>
<evidence type="ECO:0000256" key="8">
    <source>
        <dbReference type="ARBA" id="ARBA00034617"/>
    </source>
</evidence>
<dbReference type="PANTHER" id="PTHR11070">
    <property type="entry name" value="UVRD / RECB / PCRA DNA HELICASE FAMILY MEMBER"/>
    <property type="match status" value="1"/>
</dbReference>
<name>A0ABU7LWU4_9PROT</name>
<evidence type="ECO:0000256" key="9">
    <source>
        <dbReference type="ARBA" id="ARBA00034808"/>
    </source>
</evidence>
<dbReference type="CDD" id="cd17932">
    <property type="entry name" value="DEXQc_UvrD"/>
    <property type="match status" value="1"/>
</dbReference>
<keyword evidence="3 12" id="KW-0378">Hydrolase</keyword>
<dbReference type="InterPro" id="IPR000212">
    <property type="entry name" value="DNA_helicase_UvrD/REP"/>
</dbReference>
<evidence type="ECO:0000256" key="11">
    <source>
        <dbReference type="ARBA" id="ARBA00048988"/>
    </source>
</evidence>
<proteinExistence type="inferred from homology"/>
<dbReference type="PANTHER" id="PTHR11070:SF2">
    <property type="entry name" value="ATP-DEPENDENT DNA HELICASE SRS2"/>
    <property type="match status" value="1"/>
</dbReference>
<evidence type="ECO:0000256" key="6">
    <source>
        <dbReference type="ARBA" id="ARBA00023125"/>
    </source>
</evidence>
<evidence type="ECO:0000313" key="16">
    <source>
        <dbReference type="Proteomes" id="UP001310692"/>
    </source>
</evidence>
<evidence type="ECO:0000256" key="7">
    <source>
        <dbReference type="ARBA" id="ARBA00023235"/>
    </source>
</evidence>
<dbReference type="SUPFAM" id="SSF52540">
    <property type="entry name" value="P-loop containing nucleoside triphosphate hydrolases"/>
    <property type="match status" value="1"/>
</dbReference>
<dbReference type="Pfam" id="PF00580">
    <property type="entry name" value="UvrD-helicase"/>
    <property type="match status" value="1"/>
</dbReference>
<accession>A0ABU7LWU4</accession>
<keyword evidence="16" id="KW-1185">Reference proteome</keyword>
<dbReference type="Gene3D" id="1.10.10.160">
    <property type="match status" value="1"/>
</dbReference>
<keyword evidence="7" id="KW-0413">Isomerase</keyword>
<feature type="domain" description="UvrD-like helicase ATP-binding" evidence="13">
    <location>
        <begin position="25"/>
        <end position="306"/>
    </location>
</feature>
<comment type="catalytic activity">
    <reaction evidence="11">
        <text>ATP + H2O = ADP + phosphate + H(+)</text>
        <dbReference type="Rhea" id="RHEA:13065"/>
        <dbReference type="ChEBI" id="CHEBI:15377"/>
        <dbReference type="ChEBI" id="CHEBI:15378"/>
        <dbReference type="ChEBI" id="CHEBI:30616"/>
        <dbReference type="ChEBI" id="CHEBI:43474"/>
        <dbReference type="ChEBI" id="CHEBI:456216"/>
        <dbReference type="EC" id="5.6.2.4"/>
    </reaction>
</comment>
<comment type="similarity">
    <text evidence="1">Belongs to the helicase family. UvrD subfamily.</text>
</comment>
<keyword evidence="5 12" id="KW-0067">ATP-binding</keyword>
<dbReference type="PROSITE" id="PS51217">
    <property type="entry name" value="UVRD_HELICASE_CTER"/>
    <property type="match status" value="1"/>
</dbReference>
<dbReference type="RefSeq" id="WP_330195574.1">
    <property type="nucleotide sequence ID" value="NZ_JAZDRO010000002.1"/>
</dbReference>
<evidence type="ECO:0000256" key="1">
    <source>
        <dbReference type="ARBA" id="ARBA00009922"/>
    </source>
</evidence>
<comment type="caution">
    <text evidence="15">The sequence shown here is derived from an EMBL/GenBank/DDBJ whole genome shotgun (WGS) entry which is preliminary data.</text>
</comment>
<comment type="catalytic activity">
    <reaction evidence="8">
        <text>Couples ATP hydrolysis with the unwinding of duplex DNA by translocating in the 3'-5' direction.</text>
        <dbReference type="EC" id="5.6.2.4"/>
    </reaction>
</comment>
<gene>
    <name evidence="15" type="ORF">V0U35_05010</name>
</gene>
<dbReference type="InterPro" id="IPR014017">
    <property type="entry name" value="DNA_helicase_UvrD-like_C"/>
</dbReference>
<keyword evidence="2 12" id="KW-0547">Nucleotide-binding</keyword>